<accession>A0ABV5IV48</accession>
<dbReference type="Proteomes" id="UP001589647">
    <property type="component" value="Unassembled WGS sequence"/>
</dbReference>
<dbReference type="Pfam" id="PF13569">
    <property type="entry name" value="DUF4132"/>
    <property type="match status" value="1"/>
</dbReference>
<feature type="domain" description="DUF4132" evidence="1">
    <location>
        <begin position="388"/>
        <end position="549"/>
    </location>
</feature>
<dbReference type="InterPro" id="IPR056639">
    <property type="entry name" value="DUF7737"/>
</dbReference>
<organism evidence="3 4">
    <name type="scientific">Nonomuraea spiralis</name>
    <dbReference type="NCBI Taxonomy" id="46182"/>
    <lineage>
        <taxon>Bacteria</taxon>
        <taxon>Bacillati</taxon>
        <taxon>Actinomycetota</taxon>
        <taxon>Actinomycetes</taxon>
        <taxon>Streptosporangiales</taxon>
        <taxon>Streptosporangiaceae</taxon>
        <taxon>Nonomuraea</taxon>
    </lineage>
</organism>
<sequence length="776" mass="86046">MRQPLPSPEVAAAIEAALAEAAWITRTADRRRLASRLSQERGYARRAAAVCLARPAFDGHAKELRLALSGCDGWTAPELAAFFTVLGERGLCFRDEEWLVLALEPAAGLDDKGRATVGEHLWPVIDAVCEGGIDAGARPRLYRLIGRVFRTGPEAMPLAALVPGDEWATALRDRLGDAPPEGLVRLVHHLTELDKPRPTQRWRVRCRELLRADGAGDLVRAAMRAFGEDTEVRRHWGTVRSIVSDANADVARGFVWAVVLLEADDAVAVLSELVPRAAGVRRGMREDLKLAGAAINALGDCADPAAVGALWRLRELIRHRALRKQIDIALGAAARRSGITPGQLLERSIPDHGLAPDGTLTRAIGDWTAVLSVEDAMTVRLGFRSPDGATVRTVPAALKESDDLAALKAVRKEIRQTLSAERARLESLFTADRAWPYEEWARHYRDHPITGAVTRGLIWRSGGRGVLPEEVVPGSEVRLWHPARASLEEIAAWRGTVTARRLRQPFKQAYREVYLLTPAEEQARVHSDRFAAHIVDHPRLYALLRQRQWRTTWLGAFYDGHATEAKKELAEGAWQVGFRYESAHVEGGEVTLAATGRIRFARRQGRGFAQAELAEVPPLVFSEAMRDADLFVALTSIAADPDWRDRGEDDHRTYWRHTSTGPLPPSAEVRHDALARLIPRTSIADRLTLADRFLVVQGDLRMYKIHLGSANVLMDPDDAYLCLVPARKRDSRLFLPFEEDGQLSLILSKAFLLAADSKITDEHILRQIEGTRRNGE</sequence>
<proteinExistence type="predicted"/>
<name>A0ABV5IV48_9ACTN</name>
<evidence type="ECO:0000259" key="1">
    <source>
        <dbReference type="Pfam" id="PF13569"/>
    </source>
</evidence>
<gene>
    <name evidence="3" type="ORF">ACFFV7_45015</name>
</gene>
<reference evidence="3 4" key="1">
    <citation type="submission" date="2024-09" db="EMBL/GenBank/DDBJ databases">
        <authorList>
            <person name="Sun Q."/>
            <person name="Mori K."/>
        </authorList>
    </citation>
    <scope>NUCLEOTIDE SEQUENCE [LARGE SCALE GENOMIC DNA]</scope>
    <source>
        <strain evidence="3 4">CCM 3426</strain>
    </source>
</reference>
<comment type="caution">
    <text evidence="3">The sequence shown here is derived from an EMBL/GenBank/DDBJ whole genome shotgun (WGS) entry which is preliminary data.</text>
</comment>
<dbReference type="Pfam" id="PF24879">
    <property type="entry name" value="DUF7737"/>
    <property type="match status" value="1"/>
</dbReference>
<feature type="domain" description="DUF7737" evidence="2">
    <location>
        <begin position="667"/>
        <end position="768"/>
    </location>
</feature>
<evidence type="ECO:0000313" key="3">
    <source>
        <dbReference type="EMBL" id="MFB9208408.1"/>
    </source>
</evidence>
<evidence type="ECO:0000259" key="2">
    <source>
        <dbReference type="Pfam" id="PF24879"/>
    </source>
</evidence>
<keyword evidence="4" id="KW-1185">Reference proteome</keyword>
<protein>
    <submittedName>
        <fullName evidence="3">DUF4132 domain-containing protein</fullName>
    </submittedName>
</protein>
<dbReference type="RefSeq" id="WP_189647480.1">
    <property type="nucleotide sequence ID" value="NZ_BMRC01000005.1"/>
</dbReference>
<dbReference type="EMBL" id="JBHMEI010000078">
    <property type="protein sequence ID" value="MFB9208408.1"/>
    <property type="molecule type" value="Genomic_DNA"/>
</dbReference>
<dbReference type="InterPro" id="IPR025406">
    <property type="entry name" value="DUF4132"/>
</dbReference>
<evidence type="ECO:0000313" key="4">
    <source>
        <dbReference type="Proteomes" id="UP001589647"/>
    </source>
</evidence>